<evidence type="ECO:0000313" key="1">
    <source>
        <dbReference type="EMBL" id="KAH9364903.1"/>
    </source>
</evidence>
<sequence>MLEYLPRGVEKLVIHVGPTDIARGGFSASLAALRRMLDRIRQMRPEVSAIFLSLPLPRGPNRRRRGNNHRFAWWFKQELSRHNDIVRQLCHENKLGTCVRFIFHAFEELPLRRFLALDGLHPSVQGVELLTQHFRAPLSWRPPLWS</sequence>
<organism evidence="1 2">
    <name type="scientific">Haemaphysalis longicornis</name>
    <name type="common">Bush tick</name>
    <dbReference type="NCBI Taxonomy" id="44386"/>
    <lineage>
        <taxon>Eukaryota</taxon>
        <taxon>Metazoa</taxon>
        <taxon>Ecdysozoa</taxon>
        <taxon>Arthropoda</taxon>
        <taxon>Chelicerata</taxon>
        <taxon>Arachnida</taxon>
        <taxon>Acari</taxon>
        <taxon>Parasitiformes</taxon>
        <taxon>Ixodida</taxon>
        <taxon>Ixodoidea</taxon>
        <taxon>Ixodidae</taxon>
        <taxon>Haemaphysalinae</taxon>
        <taxon>Haemaphysalis</taxon>
    </lineage>
</organism>
<dbReference type="InterPro" id="IPR036514">
    <property type="entry name" value="SGNH_hydro_sf"/>
</dbReference>
<dbReference type="Proteomes" id="UP000821853">
    <property type="component" value="Unassembled WGS sequence"/>
</dbReference>
<gene>
    <name evidence="1" type="ORF">HPB48_003565</name>
</gene>
<evidence type="ECO:0008006" key="3">
    <source>
        <dbReference type="Google" id="ProtNLM"/>
    </source>
</evidence>
<protein>
    <recommendedName>
        <fullName evidence="3">SGNH hydrolase-type esterase domain-containing protein</fullName>
    </recommendedName>
</protein>
<comment type="caution">
    <text evidence="1">The sequence shown here is derived from an EMBL/GenBank/DDBJ whole genome shotgun (WGS) entry which is preliminary data.</text>
</comment>
<dbReference type="SUPFAM" id="SSF52266">
    <property type="entry name" value="SGNH hydrolase"/>
    <property type="match status" value="1"/>
</dbReference>
<dbReference type="CDD" id="cd00229">
    <property type="entry name" value="SGNH_hydrolase"/>
    <property type="match status" value="1"/>
</dbReference>
<name>A0A9J6FQ32_HAELO</name>
<reference evidence="1 2" key="1">
    <citation type="journal article" date="2020" name="Cell">
        <title>Large-Scale Comparative Analyses of Tick Genomes Elucidate Their Genetic Diversity and Vector Capacities.</title>
        <authorList>
            <consortium name="Tick Genome and Microbiome Consortium (TIGMIC)"/>
            <person name="Jia N."/>
            <person name="Wang J."/>
            <person name="Shi W."/>
            <person name="Du L."/>
            <person name="Sun Y."/>
            <person name="Zhan W."/>
            <person name="Jiang J.F."/>
            <person name="Wang Q."/>
            <person name="Zhang B."/>
            <person name="Ji P."/>
            <person name="Bell-Sakyi L."/>
            <person name="Cui X.M."/>
            <person name="Yuan T.T."/>
            <person name="Jiang B.G."/>
            <person name="Yang W.F."/>
            <person name="Lam T.T."/>
            <person name="Chang Q.C."/>
            <person name="Ding S.J."/>
            <person name="Wang X.J."/>
            <person name="Zhu J.G."/>
            <person name="Ruan X.D."/>
            <person name="Zhao L."/>
            <person name="Wei J.T."/>
            <person name="Ye R.Z."/>
            <person name="Que T.C."/>
            <person name="Du C.H."/>
            <person name="Zhou Y.H."/>
            <person name="Cheng J.X."/>
            <person name="Dai P.F."/>
            <person name="Guo W.B."/>
            <person name="Han X.H."/>
            <person name="Huang E.J."/>
            <person name="Li L.F."/>
            <person name="Wei W."/>
            <person name="Gao Y.C."/>
            <person name="Liu J.Z."/>
            <person name="Shao H.Z."/>
            <person name="Wang X."/>
            <person name="Wang C.C."/>
            <person name="Yang T.C."/>
            <person name="Huo Q.B."/>
            <person name="Li W."/>
            <person name="Chen H.Y."/>
            <person name="Chen S.E."/>
            <person name="Zhou L.G."/>
            <person name="Ni X.B."/>
            <person name="Tian J.H."/>
            <person name="Sheng Y."/>
            <person name="Liu T."/>
            <person name="Pan Y.S."/>
            <person name="Xia L.Y."/>
            <person name="Li J."/>
            <person name="Zhao F."/>
            <person name="Cao W.C."/>
        </authorList>
    </citation>
    <scope>NUCLEOTIDE SEQUENCE [LARGE SCALE GENOMIC DNA]</scope>
    <source>
        <strain evidence="1">HaeL-2018</strain>
    </source>
</reference>
<accession>A0A9J6FQ32</accession>
<dbReference type="Gene3D" id="3.40.50.1110">
    <property type="entry name" value="SGNH hydrolase"/>
    <property type="match status" value="1"/>
</dbReference>
<dbReference type="VEuPathDB" id="VectorBase:HLOH_043585"/>
<dbReference type="AlphaFoldDB" id="A0A9J6FQ32"/>
<dbReference type="EMBL" id="JABSTR010000003">
    <property type="protein sequence ID" value="KAH9364903.1"/>
    <property type="molecule type" value="Genomic_DNA"/>
</dbReference>
<evidence type="ECO:0000313" key="2">
    <source>
        <dbReference type="Proteomes" id="UP000821853"/>
    </source>
</evidence>
<dbReference type="OrthoDB" id="10560386at2759"/>
<keyword evidence="2" id="KW-1185">Reference proteome</keyword>
<proteinExistence type="predicted"/>